<name>A0ABX8XSK6_9ACTN</name>
<accession>A0ABX8XSK6</accession>
<evidence type="ECO:0000313" key="1">
    <source>
        <dbReference type="EMBL" id="QYX78528.1"/>
    </source>
</evidence>
<sequence length="69" mass="7420">MRTILVNSAMMHVYSRWLTTPATGAVRRFAGVKSAKGPLLAPPWSGTAKGLLFVPPWSGAAKNLTVRIL</sequence>
<organism evidence="1 2">
    <name type="scientific">Streptomyces akebiae</name>
    <dbReference type="NCBI Taxonomy" id="2865673"/>
    <lineage>
        <taxon>Bacteria</taxon>
        <taxon>Bacillati</taxon>
        <taxon>Actinomycetota</taxon>
        <taxon>Actinomycetes</taxon>
        <taxon>Kitasatosporales</taxon>
        <taxon>Streptomycetaceae</taxon>
        <taxon>Streptomyces</taxon>
    </lineage>
</organism>
<keyword evidence="2" id="KW-1185">Reference proteome</keyword>
<dbReference type="Proteomes" id="UP000827138">
    <property type="component" value="Chromosome"/>
</dbReference>
<evidence type="ECO:0000313" key="2">
    <source>
        <dbReference type="Proteomes" id="UP000827138"/>
    </source>
</evidence>
<dbReference type="RefSeq" id="WP_220647402.1">
    <property type="nucleotide sequence ID" value="NZ_CP080647.1"/>
</dbReference>
<reference evidence="1 2" key="1">
    <citation type="submission" date="2021-08" db="EMBL/GenBank/DDBJ databases">
        <authorList>
            <person name="Ping M."/>
        </authorList>
    </citation>
    <scope>NUCLEOTIDE SEQUENCE [LARGE SCALE GENOMIC DNA]</scope>
    <source>
        <strain evidence="1 2">MG28</strain>
    </source>
</reference>
<gene>
    <name evidence="1" type="ORF">K1J60_20010</name>
</gene>
<dbReference type="EMBL" id="CP080647">
    <property type="protein sequence ID" value="QYX78528.1"/>
    <property type="molecule type" value="Genomic_DNA"/>
</dbReference>
<protein>
    <submittedName>
        <fullName evidence="1">Uncharacterized protein</fullName>
    </submittedName>
</protein>
<proteinExistence type="predicted"/>